<evidence type="ECO:0000313" key="1">
    <source>
        <dbReference type="EMBL" id="MPM37932.1"/>
    </source>
</evidence>
<reference evidence="1" key="1">
    <citation type="submission" date="2019-08" db="EMBL/GenBank/DDBJ databases">
        <authorList>
            <person name="Kucharzyk K."/>
            <person name="Murdoch R.W."/>
            <person name="Higgins S."/>
            <person name="Loffler F."/>
        </authorList>
    </citation>
    <scope>NUCLEOTIDE SEQUENCE</scope>
</reference>
<accession>A0A644ZAM8</accession>
<organism evidence="1">
    <name type="scientific">bioreactor metagenome</name>
    <dbReference type="NCBI Taxonomy" id="1076179"/>
    <lineage>
        <taxon>unclassified sequences</taxon>
        <taxon>metagenomes</taxon>
        <taxon>ecological metagenomes</taxon>
    </lineage>
</organism>
<dbReference type="AlphaFoldDB" id="A0A644ZAM8"/>
<sequence length="81" mass="9110">MLFISLVMQPGKITYPRNLEYAFKAVTIQIARRKSNLFSPIARSTNNSLLAFALVTCARSSRSRTYITGYIVYAKAIAFNV</sequence>
<gene>
    <name evidence="1" type="ORF">SDC9_84554</name>
</gene>
<proteinExistence type="predicted"/>
<name>A0A644ZAM8_9ZZZZ</name>
<protein>
    <submittedName>
        <fullName evidence="1">Uncharacterized protein</fullName>
    </submittedName>
</protein>
<comment type="caution">
    <text evidence="1">The sequence shown here is derived from an EMBL/GenBank/DDBJ whole genome shotgun (WGS) entry which is preliminary data.</text>
</comment>
<dbReference type="EMBL" id="VSSQ01008115">
    <property type="protein sequence ID" value="MPM37932.1"/>
    <property type="molecule type" value="Genomic_DNA"/>
</dbReference>